<dbReference type="EMBL" id="WHSC02000012">
    <property type="protein sequence ID" value="MDO6124341.1"/>
    <property type="molecule type" value="Genomic_DNA"/>
</dbReference>
<keyword evidence="4" id="KW-0460">Magnesium</keyword>
<dbReference type="PANTHER" id="PTHR32308">
    <property type="entry name" value="LYASE BETA SUBUNIT, PUTATIVE (AFU_ORTHOLOGUE AFUA_4G13030)-RELATED"/>
    <property type="match status" value="1"/>
</dbReference>
<comment type="cofactor">
    <cofactor evidence="1">
        <name>Mg(2+)</name>
        <dbReference type="ChEBI" id="CHEBI:18420"/>
    </cofactor>
</comment>
<reference evidence="6" key="1">
    <citation type="submission" date="2022-04" db="EMBL/GenBank/DDBJ databases">
        <title>Shinella lacus sp. nov., a novel member of the genus Shinella from water.</title>
        <authorList>
            <person name="Deng Y."/>
        </authorList>
    </citation>
    <scope>NUCLEOTIDE SEQUENCE</scope>
    <source>
        <strain evidence="6">JCM 31239</strain>
    </source>
</reference>
<proteinExistence type="inferred from homology"/>
<evidence type="ECO:0000313" key="6">
    <source>
        <dbReference type="EMBL" id="MDO6124341.1"/>
    </source>
</evidence>
<sequence length="307" mass="32935">MNRTPHHHPLRLRRSVLSVPAINARALARSPALDCDVVLFDLEDSVLPEKKAEARAALVAHFATLDRASGREYVIRINPLDGPDGALDLEAVLDCMPDAVLLSKVSEPQDVLTVADWLSEAGADDDRDWGPRLWAMIETAAGLLNIAAIAETGRTEGGRLDCFVVGLNDLRKETGIADIPGRPYLAPLLLQVVVAARAFGLDVVDAVFNDFADAEGLEAECRQGRQMGFDGKMLIHPAQIDAANAVYGVTEAEAAEALAIVAAFAAPDNAGKAVVTIAGRMVEKLHADQAERLLARVDLINERKRTA</sequence>
<evidence type="ECO:0000256" key="4">
    <source>
        <dbReference type="ARBA" id="ARBA00022842"/>
    </source>
</evidence>
<evidence type="ECO:0000259" key="5">
    <source>
        <dbReference type="Pfam" id="PF03328"/>
    </source>
</evidence>
<dbReference type="SUPFAM" id="SSF51621">
    <property type="entry name" value="Phosphoenolpyruvate/pyruvate domain"/>
    <property type="match status" value="1"/>
</dbReference>
<keyword evidence="6" id="KW-0456">Lyase</keyword>
<dbReference type="RefSeq" id="WP_244763388.1">
    <property type="nucleotide sequence ID" value="NZ_JALJCJ010000007.1"/>
</dbReference>
<keyword evidence="3" id="KW-0479">Metal-binding</keyword>
<dbReference type="PIRSF" id="PIRSF015582">
    <property type="entry name" value="Cit_lyase_B"/>
    <property type="match status" value="1"/>
</dbReference>
<evidence type="ECO:0000256" key="3">
    <source>
        <dbReference type="ARBA" id="ARBA00022723"/>
    </source>
</evidence>
<feature type="domain" description="HpcH/HpaI aldolase/citrate lyase" evidence="5">
    <location>
        <begin position="14"/>
        <end position="237"/>
    </location>
</feature>
<dbReference type="Proteomes" id="UP001177080">
    <property type="component" value="Unassembled WGS sequence"/>
</dbReference>
<gene>
    <name evidence="6" type="ORF">GB928_024415</name>
</gene>
<dbReference type="InterPro" id="IPR040442">
    <property type="entry name" value="Pyrv_kinase-like_dom_sf"/>
</dbReference>
<dbReference type="Pfam" id="PF03328">
    <property type="entry name" value="HpcH_HpaI"/>
    <property type="match status" value="1"/>
</dbReference>
<dbReference type="InterPro" id="IPR005000">
    <property type="entry name" value="Aldolase/citrate-lyase_domain"/>
</dbReference>
<comment type="caution">
    <text evidence="6">The sequence shown here is derived from an EMBL/GenBank/DDBJ whole genome shotgun (WGS) entry which is preliminary data.</text>
</comment>
<evidence type="ECO:0000313" key="7">
    <source>
        <dbReference type="Proteomes" id="UP001177080"/>
    </source>
</evidence>
<dbReference type="PANTHER" id="PTHR32308:SF10">
    <property type="entry name" value="CITRATE LYASE SUBUNIT BETA"/>
    <property type="match status" value="1"/>
</dbReference>
<dbReference type="InterPro" id="IPR011206">
    <property type="entry name" value="Citrate_lyase_beta/mcl1/mcl2"/>
</dbReference>
<comment type="similarity">
    <text evidence="2">Belongs to the HpcH/HpaI aldolase family.</text>
</comment>
<evidence type="ECO:0000256" key="2">
    <source>
        <dbReference type="ARBA" id="ARBA00005568"/>
    </source>
</evidence>
<protein>
    <submittedName>
        <fullName evidence="6">CoA ester lyase</fullName>
    </submittedName>
</protein>
<dbReference type="GO" id="GO:0016829">
    <property type="term" value="F:lyase activity"/>
    <property type="evidence" value="ECO:0007669"/>
    <property type="project" value="UniProtKB-KW"/>
</dbReference>
<evidence type="ECO:0000256" key="1">
    <source>
        <dbReference type="ARBA" id="ARBA00001946"/>
    </source>
</evidence>
<organism evidence="6 7">
    <name type="scientific">Shinella curvata</name>
    <dbReference type="NCBI Taxonomy" id="1817964"/>
    <lineage>
        <taxon>Bacteria</taxon>
        <taxon>Pseudomonadati</taxon>
        <taxon>Pseudomonadota</taxon>
        <taxon>Alphaproteobacteria</taxon>
        <taxon>Hyphomicrobiales</taxon>
        <taxon>Rhizobiaceae</taxon>
        <taxon>Shinella</taxon>
    </lineage>
</organism>
<keyword evidence="7" id="KW-1185">Reference proteome</keyword>
<dbReference type="Gene3D" id="3.20.20.60">
    <property type="entry name" value="Phosphoenolpyruvate-binding domains"/>
    <property type="match status" value="1"/>
</dbReference>
<dbReference type="InterPro" id="IPR015813">
    <property type="entry name" value="Pyrv/PenolPyrv_kinase-like_dom"/>
</dbReference>
<name>A0ABT8XM82_9HYPH</name>
<accession>A0ABT8XM82</accession>